<evidence type="ECO:0000313" key="12">
    <source>
        <dbReference type="Proteomes" id="UP001154312"/>
    </source>
</evidence>
<dbReference type="GO" id="GO:0004640">
    <property type="term" value="F:phosphoribosylanthranilate isomerase activity"/>
    <property type="evidence" value="ECO:0007669"/>
    <property type="project" value="TreeGrafter"/>
</dbReference>
<dbReference type="RefSeq" id="WP_277442619.1">
    <property type="nucleotide sequence ID" value="NZ_JAKOAV010000004.1"/>
</dbReference>
<dbReference type="SUPFAM" id="SSF51366">
    <property type="entry name" value="Ribulose-phoshate binding barrel"/>
    <property type="match status" value="1"/>
</dbReference>
<dbReference type="Proteomes" id="UP001154312">
    <property type="component" value="Unassembled WGS sequence"/>
</dbReference>
<dbReference type="NCBIfam" id="NF001377">
    <property type="entry name" value="PRK00278.2-4"/>
    <property type="match status" value="1"/>
</dbReference>
<comment type="catalytic activity">
    <reaction evidence="1 9">
        <text>1-(2-carboxyphenylamino)-1-deoxy-D-ribulose 5-phosphate + H(+) = (1S,2R)-1-C-(indol-3-yl)glycerol 3-phosphate + CO2 + H2O</text>
        <dbReference type="Rhea" id="RHEA:23476"/>
        <dbReference type="ChEBI" id="CHEBI:15377"/>
        <dbReference type="ChEBI" id="CHEBI:15378"/>
        <dbReference type="ChEBI" id="CHEBI:16526"/>
        <dbReference type="ChEBI" id="CHEBI:58613"/>
        <dbReference type="ChEBI" id="CHEBI:58866"/>
        <dbReference type="EC" id="4.1.1.48"/>
    </reaction>
</comment>
<dbReference type="PANTHER" id="PTHR22854">
    <property type="entry name" value="TRYPTOPHAN BIOSYNTHESIS PROTEIN"/>
    <property type="match status" value="1"/>
</dbReference>
<keyword evidence="6 9" id="KW-0822">Tryptophan biosynthesis</keyword>
<dbReference type="EC" id="4.1.1.48" evidence="9"/>
<evidence type="ECO:0000313" key="11">
    <source>
        <dbReference type="EMBL" id="MDF9407383.1"/>
    </source>
</evidence>
<evidence type="ECO:0000256" key="7">
    <source>
        <dbReference type="ARBA" id="ARBA00023141"/>
    </source>
</evidence>
<dbReference type="EMBL" id="JAKOAV010000004">
    <property type="protein sequence ID" value="MDF9407383.1"/>
    <property type="molecule type" value="Genomic_DNA"/>
</dbReference>
<reference evidence="11" key="1">
    <citation type="submission" date="2022-02" db="EMBL/GenBank/DDBJ databases">
        <authorList>
            <person name="Leng L."/>
        </authorList>
    </citation>
    <scope>NUCLEOTIDE SEQUENCE</scope>
    <source>
        <strain evidence="11">JI</strain>
    </source>
</reference>
<evidence type="ECO:0000256" key="4">
    <source>
        <dbReference type="ARBA" id="ARBA00022605"/>
    </source>
</evidence>
<evidence type="ECO:0000256" key="8">
    <source>
        <dbReference type="ARBA" id="ARBA00023239"/>
    </source>
</evidence>
<dbReference type="Gene3D" id="3.20.20.70">
    <property type="entry name" value="Aldolase class I"/>
    <property type="match status" value="1"/>
</dbReference>
<dbReference type="CDD" id="cd00331">
    <property type="entry name" value="IGPS"/>
    <property type="match status" value="1"/>
</dbReference>
<evidence type="ECO:0000256" key="6">
    <source>
        <dbReference type="ARBA" id="ARBA00022822"/>
    </source>
</evidence>
<protein>
    <recommendedName>
        <fullName evidence="9">Indole-3-glycerol phosphate synthase</fullName>
        <shortName evidence="9">IGPS</shortName>
        <ecNumber evidence="9">4.1.1.48</ecNumber>
    </recommendedName>
</protein>
<dbReference type="AlphaFoldDB" id="A0A9X4H2L0"/>
<feature type="domain" description="Indole-3-glycerol phosphate synthase" evidence="10">
    <location>
        <begin position="3"/>
        <end position="254"/>
    </location>
</feature>
<gene>
    <name evidence="9 11" type="primary">trpC</name>
    <name evidence="11" type="ORF">L7E55_03250</name>
</gene>
<sequence length="265" mass="28810">MILSKIIASKELELAALKEKTPIEALQTVIPTLPAPRPFGPALRLPGQVAIIAEAKKASPSKGIIRHQYEPEQLARSYEREGASAISVLTEEKFFLGHPSHLTLVKKVTSIPVLRKDFIIDPFQIYESRVLGADAILLIAAALKQDQLEEFQEIAAGLGLSCLVEVHTELELINVLSTGASIIGINNRNLKTFETDLSVTFKLRSLITNNQITVVSESGIKSYQDILKLREKGVHAALVGEALVRSPDPGAGLNQLKGGRVREGL</sequence>
<dbReference type="Pfam" id="PF00218">
    <property type="entry name" value="IGPS"/>
    <property type="match status" value="1"/>
</dbReference>
<keyword evidence="5 9" id="KW-0210">Decarboxylase</keyword>
<comment type="caution">
    <text evidence="11">The sequence shown here is derived from an EMBL/GenBank/DDBJ whole genome shotgun (WGS) entry which is preliminary data.</text>
</comment>
<dbReference type="InterPro" id="IPR045186">
    <property type="entry name" value="Indole-3-glycerol_P_synth"/>
</dbReference>
<dbReference type="InterPro" id="IPR013785">
    <property type="entry name" value="Aldolase_TIM"/>
</dbReference>
<proteinExistence type="inferred from homology"/>
<dbReference type="HAMAP" id="MF_00134_B">
    <property type="entry name" value="IGPS_B"/>
    <property type="match status" value="1"/>
</dbReference>
<keyword evidence="8 9" id="KW-0456">Lyase</keyword>
<name>A0A9X4H2L0_9FIRM</name>
<evidence type="ECO:0000256" key="3">
    <source>
        <dbReference type="ARBA" id="ARBA00008737"/>
    </source>
</evidence>
<dbReference type="GO" id="GO:0000162">
    <property type="term" value="P:L-tryptophan biosynthetic process"/>
    <property type="evidence" value="ECO:0007669"/>
    <property type="project" value="UniProtKB-UniRule"/>
</dbReference>
<keyword evidence="7 9" id="KW-0057">Aromatic amino acid biosynthesis</keyword>
<evidence type="ECO:0000256" key="5">
    <source>
        <dbReference type="ARBA" id="ARBA00022793"/>
    </source>
</evidence>
<keyword evidence="4 9" id="KW-0028">Amino-acid biosynthesis</keyword>
<dbReference type="GO" id="GO:0004425">
    <property type="term" value="F:indole-3-glycerol-phosphate synthase activity"/>
    <property type="evidence" value="ECO:0007669"/>
    <property type="project" value="UniProtKB-UniRule"/>
</dbReference>
<keyword evidence="12" id="KW-1185">Reference proteome</keyword>
<accession>A0A9X4H2L0</accession>
<dbReference type="FunFam" id="3.20.20.70:FF:000024">
    <property type="entry name" value="Indole-3-glycerol phosphate synthase"/>
    <property type="match status" value="1"/>
</dbReference>
<evidence type="ECO:0000256" key="1">
    <source>
        <dbReference type="ARBA" id="ARBA00001633"/>
    </source>
</evidence>
<dbReference type="InterPro" id="IPR013798">
    <property type="entry name" value="Indole-3-glycerol_P_synth_dom"/>
</dbReference>
<evidence type="ECO:0000256" key="9">
    <source>
        <dbReference type="HAMAP-Rule" id="MF_00134"/>
    </source>
</evidence>
<dbReference type="InterPro" id="IPR011060">
    <property type="entry name" value="RibuloseP-bd_barrel"/>
</dbReference>
<organism evidence="11 12">
    <name type="scientific">Pelotomaculum isophthalicicum JI</name>
    <dbReference type="NCBI Taxonomy" id="947010"/>
    <lineage>
        <taxon>Bacteria</taxon>
        <taxon>Bacillati</taxon>
        <taxon>Bacillota</taxon>
        <taxon>Clostridia</taxon>
        <taxon>Eubacteriales</taxon>
        <taxon>Desulfotomaculaceae</taxon>
        <taxon>Pelotomaculum</taxon>
    </lineage>
</organism>
<evidence type="ECO:0000259" key="10">
    <source>
        <dbReference type="Pfam" id="PF00218"/>
    </source>
</evidence>
<comment type="similarity">
    <text evidence="3 9">Belongs to the TrpC family.</text>
</comment>
<dbReference type="PANTHER" id="PTHR22854:SF2">
    <property type="entry name" value="INDOLE-3-GLYCEROL-PHOSPHATE SYNTHASE"/>
    <property type="match status" value="1"/>
</dbReference>
<evidence type="ECO:0000256" key="2">
    <source>
        <dbReference type="ARBA" id="ARBA00004696"/>
    </source>
</evidence>
<comment type="pathway">
    <text evidence="2 9">Amino-acid biosynthesis; L-tryptophan biosynthesis; L-tryptophan from chorismate: step 4/5.</text>
</comment>